<keyword evidence="2" id="KW-0812">Transmembrane</keyword>
<dbReference type="SUPFAM" id="SSF53448">
    <property type="entry name" value="Nucleotide-diphospho-sugar transferases"/>
    <property type="match status" value="1"/>
</dbReference>
<dbReference type="Gene3D" id="3.90.550.10">
    <property type="entry name" value="Spore Coat Polysaccharide Biosynthesis Protein SpsA, Chain A"/>
    <property type="match status" value="1"/>
</dbReference>
<dbReference type="InterPro" id="IPR001173">
    <property type="entry name" value="Glyco_trans_2-like"/>
</dbReference>
<evidence type="ECO:0000313" key="5">
    <source>
        <dbReference type="Proteomes" id="UP000017640"/>
    </source>
</evidence>
<dbReference type="eggNOG" id="COG0463">
    <property type="taxonomic scope" value="Bacteria"/>
</dbReference>
<dbReference type="Proteomes" id="UP000017640">
    <property type="component" value="Chromosome"/>
</dbReference>
<feature type="domain" description="Glycosyltransferase 2-like" evidence="3">
    <location>
        <begin position="8"/>
        <end position="129"/>
    </location>
</feature>
<keyword evidence="2" id="KW-0472">Membrane</keyword>
<keyword evidence="5" id="KW-1185">Reference proteome</keyword>
<organism evidence="4 5">
    <name type="scientific">Spiribacter curvatus</name>
    <dbReference type="NCBI Taxonomy" id="1335757"/>
    <lineage>
        <taxon>Bacteria</taxon>
        <taxon>Pseudomonadati</taxon>
        <taxon>Pseudomonadota</taxon>
        <taxon>Gammaproteobacteria</taxon>
        <taxon>Chromatiales</taxon>
        <taxon>Ectothiorhodospiraceae</taxon>
        <taxon>Spiribacter</taxon>
    </lineage>
</organism>
<evidence type="ECO:0000313" key="4">
    <source>
        <dbReference type="EMBL" id="AGY91146.1"/>
    </source>
</evidence>
<name>U5T1M9_9GAMM</name>
<reference evidence="4 5" key="1">
    <citation type="journal article" date="2013" name="BMC Genomics">
        <title>Genomes of "Spiribacter", a streamlined, successful halophilic bacterium.</title>
        <authorList>
            <person name="Lopez-Perez M."/>
            <person name="Ghai R."/>
            <person name="Leon M.J."/>
            <person name="Rodriguez-Olmos A."/>
            <person name="Copa-Patino J.L."/>
            <person name="Soliveri J."/>
            <person name="Sanchez-Porro C."/>
            <person name="Ventosa A."/>
            <person name="Rodriguez-Valera F."/>
        </authorList>
    </citation>
    <scope>NUCLEOTIDE SEQUENCE [LARGE SCALE GENOMIC DNA]</scope>
    <source>
        <strain evidence="4 5">UAH-SP71</strain>
    </source>
</reference>
<dbReference type="STRING" id="1335757.SPICUR_00600"/>
<evidence type="ECO:0000256" key="2">
    <source>
        <dbReference type="SAM" id="Phobius"/>
    </source>
</evidence>
<dbReference type="Pfam" id="PF00535">
    <property type="entry name" value="Glycos_transf_2"/>
    <property type="match status" value="1"/>
</dbReference>
<proteinExistence type="inferred from homology"/>
<dbReference type="RefSeq" id="WP_023364973.1">
    <property type="nucleotide sequence ID" value="NC_022664.1"/>
</dbReference>
<dbReference type="CDD" id="cd02511">
    <property type="entry name" value="Beta4Glucosyltransferase"/>
    <property type="match status" value="1"/>
</dbReference>
<feature type="transmembrane region" description="Helical" evidence="2">
    <location>
        <begin position="230"/>
        <end position="248"/>
    </location>
</feature>
<protein>
    <recommendedName>
        <fullName evidence="3">Glycosyltransferase 2-like domain-containing protein</fullName>
    </recommendedName>
</protein>
<evidence type="ECO:0000256" key="1">
    <source>
        <dbReference type="ARBA" id="ARBA00038494"/>
    </source>
</evidence>
<dbReference type="AlphaFoldDB" id="U5T1M9"/>
<dbReference type="EMBL" id="CP005990">
    <property type="protein sequence ID" value="AGY91146.1"/>
    <property type="molecule type" value="Genomic_DNA"/>
</dbReference>
<dbReference type="KEGG" id="spiu:SPICUR_00600"/>
<dbReference type="HOGENOM" id="CLU_065962_0_0_6"/>
<sequence>MGQALPLSVAIITKDEEANLPRLFDSLERLEPAEVIVVDSGSTDSTVAIARDYGAQVIETDWPGHVEQKNRALSACHQPWVLSLDADEPISPELADNLRDLLAKNNAPQRNGYEISRLTYYLGDWLRHVWYPEWRLRLVRRGMAKWTGYNPHDRLEVEGATGRIDGDIHHYSYTGVEDHFRRSIDYAKIGAEALSARGKPFRWHKMIFSPLARFIRLLIFRQGWRDGWRGWIIAWSSMFSGFLKYAFLYEMQRQQRKFGTGTNGTTDRDGSHG</sequence>
<comment type="similarity">
    <text evidence="1">Belongs to the glycosyltransferase 2 family. WaaE/KdtX subfamily.</text>
</comment>
<gene>
    <name evidence="4" type="ORF">SPICUR_00600</name>
</gene>
<dbReference type="InterPro" id="IPR029044">
    <property type="entry name" value="Nucleotide-diphossugar_trans"/>
</dbReference>
<evidence type="ECO:0000259" key="3">
    <source>
        <dbReference type="Pfam" id="PF00535"/>
    </source>
</evidence>
<dbReference type="PANTHER" id="PTHR43630">
    <property type="entry name" value="POLY-BETA-1,6-N-ACETYL-D-GLUCOSAMINE SYNTHASE"/>
    <property type="match status" value="1"/>
</dbReference>
<accession>U5T1M9</accession>
<dbReference type="PANTHER" id="PTHR43630:SF2">
    <property type="entry name" value="GLYCOSYLTRANSFERASE"/>
    <property type="match status" value="1"/>
</dbReference>
<keyword evidence="2" id="KW-1133">Transmembrane helix</keyword>